<dbReference type="PANTHER" id="PTHR47459">
    <property type="entry name" value="KINESIN LIGHT CHAIN-RELATED"/>
    <property type="match status" value="1"/>
</dbReference>
<dbReference type="InterPro" id="IPR011990">
    <property type="entry name" value="TPR-like_helical_dom_sf"/>
</dbReference>
<dbReference type="PANTHER" id="PTHR47459:SF1">
    <property type="entry name" value="KINESIN LIGHT CHAIN-RELATED"/>
    <property type="match status" value="1"/>
</dbReference>
<name>A0AAV9AS94_ACOGR</name>
<dbReference type="Pfam" id="PF13424">
    <property type="entry name" value="TPR_12"/>
    <property type="match status" value="1"/>
</dbReference>
<dbReference type="SMART" id="SM00028">
    <property type="entry name" value="TPR"/>
    <property type="match status" value="7"/>
</dbReference>
<dbReference type="AlphaFoldDB" id="A0AAV9AS94"/>
<dbReference type="Gene3D" id="1.25.40.10">
    <property type="entry name" value="Tetratricopeptide repeat domain"/>
    <property type="match status" value="3"/>
</dbReference>
<dbReference type="Proteomes" id="UP001179952">
    <property type="component" value="Unassembled WGS sequence"/>
</dbReference>
<keyword evidence="2" id="KW-1185">Reference proteome</keyword>
<reference evidence="1" key="1">
    <citation type="journal article" date="2023" name="Nat. Commun.">
        <title>Diploid and tetraploid genomes of Acorus and the evolution of monocots.</title>
        <authorList>
            <person name="Ma L."/>
            <person name="Liu K.W."/>
            <person name="Li Z."/>
            <person name="Hsiao Y.Y."/>
            <person name="Qi Y."/>
            <person name="Fu T."/>
            <person name="Tang G.D."/>
            <person name="Zhang D."/>
            <person name="Sun W.H."/>
            <person name="Liu D.K."/>
            <person name="Li Y."/>
            <person name="Chen G.Z."/>
            <person name="Liu X.D."/>
            <person name="Liao X.Y."/>
            <person name="Jiang Y.T."/>
            <person name="Yu X."/>
            <person name="Hao Y."/>
            <person name="Huang J."/>
            <person name="Zhao X.W."/>
            <person name="Ke S."/>
            <person name="Chen Y.Y."/>
            <person name="Wu W.L."/>
            <person name="Hsu J.L."/>
            <person name="Lin Y.F."/>
            <person name="Huang M.D."/>
            <person name="Li C.Y."/>
            <person name="Huang L."/>
            <person name="Wang Z.W."/>
            <person name="Zhao X."/>
            <person name="Zhong W.Y."/>
            <person name="Peng D.H."/>
            <person name="Ahmad S."/>
            <person name="Lan S."/>
            <person name="Zhang J.S."/>
            <person name="Tsai W.C."/>
            <person name="Van de Peer Y."/>
            <person name="Liu Z.J."/>
        </authorList>
    </citation>
    <scope>NUCLEOTIDE SEQUENCE</scope>
    <source>
        <strain evidence="1">SCP</strain>
    </source>
</reference>
<evidence type="ECO:0000313" key="2">
    <source>
        <dbReference type="Proteomes" id="UP001179952"/>
    </source>
</evidence>
<evidence type="ECO:0000313" key="1">
    <source>
        <dbReference type="EMBL" id="KAK1267223.1"/>
    </source>
</evidence>
<comment type="caution">
    <text evidence="1">The sequence shown here is derived from an EMBL/GenBank/DDBJ whole genome shotgun (WGS) entry which is preliminary data.</text>
</comment>
<dbReference type="Pfam" id="PF13374">
    <property type="entry name" value="TPR_10"/>
    <property type="match status" value="2"/>
</dbReference>
<organism evidence="1 2">
    <name type="scientific">Acorus gramineus</name>
    <name type="common">Dwarf sweet flag</name>
    <dbReference type="NCBI Taxonomy" id="55184"/>
    <lineage>
        <taxon>Eukaryota</taxon>
        <taxon>Viridiplantae</taxon>
        <taxon>Streptophyta</taxon>
        <taxon>Embryophyta</taxon>
        <taxon>Tracheophyta</taxon>
        <taxon>Spermatophyta</taxon>
        <taxon>Magnoliopsida</taxon>
        <taxon>Liliopsida</taxon>
        <taxon>Acoraceae</taxon>
        <taxon>Acorus</taxon>
    </lineage>
</organism>
<dbReference type="SUPFAM" id="SSF48452">
    <property type="entry name" value="TPR-like"/>
    <property type="match status" value="4"/>
</dbReference>
<accession>A0AAV9AS94</accession>
<dbReference type="EMBL" id="JAUJYN010000007">
    <property type="protein sequence ID" value="KAK1267223.1"/>
    <property type="molecule type" value="Genomic_DNA"/>
</dbReference>
<reference evidence="1" key="2">
    <citation type="submission" date="2023-06" db="EMBL/GenBank/DDBJ databases">
        <authorList>
            <person name="Ma L."/>
            <person name="Liu K.-W."/>
            <person name="Li Z."/>
            <person name="Hsiao Y.-Y."/>
            <person name="Qi Y."/>
            <person name="Fu T."/>
            <person name="Tang G."/>
            <person name="Zhang D."/>
            <person name="Sun W.-H."/>
            <person name="Liu D.-K."/>
            <person name="Li Y."/>
            <person name="Chen G.-Z."/>
            <person name="Liu X.-D."/>
            <person name="Liao X.-Y."/>
            <person name="Jiang Y.-T."/>
            <person name="Yu X."/>
            <person name="Hao Y."/>
            <person name="Huang J."/>
            <person name="Zhao X.-W."/>
            <person name="Ke S."/>
            <person name="Chen Y.-Y."/>
            <person name="Wu W.-L."/>
            <person name="Hsu J.-L."/>
            <person name="Lin Y.-F."/>
            <person name="Huang M.-D."/>
            <person name="Li C.-Y."/>
            <person name="Huang L."/>
            <person name="Wang Z.-W."/>
            <person name="Zhao X."/>
            <person name="Zhong W.-Y."/>
            <person name="Peng D.-H."/>
            <person name="Ahmad S."/>
            <person name="Lan S."/>
            <person name="Zhang J.-S."/>
            <person name="Tsai W.-C."/>
            <person name="Van De Peer Y."/>
            <person name="Liu Z.-J."/>
        </authorList>
    </citation>
    <scope>NUCLEOTIDE SEQUENCE</scope>
    <source>
        <strain evidence="1">SCP</strain>
        <tissue evidence="1">Leaves</tissue>
    </source>
</reference>
<protein>
    <submittedName>
        <fullName evidence="1">Uncharacterized protein</fullName>
    </submittedName>
</protein>
<dbReference type="InterPro" id="IPR019734">
    <property type="entry name" value="TPR_rpt"/>
</dbReference>
<sequence>MRGATPSLLSALRRAIIISQNGPRSPLPAPLTFYSSRTLASTSTANSQLNLQIEQAFKSATTTDEILSAFKRMESAFGEDDKRLGLACLNVGQHLDSVGLSDHDEILSFASRALKILDRGGDSDVTIVKALILMGSVMFNLKRFDECFGYLNRADRILDVIGEADPGDLDIRSLRHTVQHKLAKMKTGVGRRAEAVEHLRKCLELKESILEMGDVRLGVMNRELAEALSGVLDFKEALLSCLKALEIHQSGLGHGSVEVGRDQRLLSTIYCALGEHRKALEQIMLCQKVFDDLGLVADLHDAGIIKANIQIASGKFEEAMNTLGGAVKQMDKESLPRAMVFIAMAKALCKMERLSDTKRCLEIACDILEAKESVVPARVAEAYAEAALLYEAMNDFEAELSILKRGVAILEGLPQEWQLQGTLEGRVGFVFLHMGKVPQAVPYLESALEKLKESFGPKQLAVGYAYKNLGVAYLELDRAQSAVQMLLAAKENITASVGPLHVETIDTCQNLANAYNAMGSHDLALKSQERVIDAWESHGPDAEDEVREAQRILYQMKKKSQRKSK</sequence>
<gene>
    <name evidence="1" type="ORF">QJS04_geneDACA000339</name>
</gene>
<proteinExistence type="predicted"/>